<organism evidence="2">
    <name type="scientific">Proteus mirabilis</name>
    <dbReference type="NCBI Taxonomy" id="584"/>
    <lineage>
        <taxon>Bacteria</taxon>
        <taxon>Pseudomonadati</taxon>
        <taxon>Pseudomonadota</taxon>
        <taxon>Gammaproteobacteria</taxon>
        <taxon>Enterobacterales</taxon>
        <taxon>Morganellaceae</taxon>
        <taxon>Proteus</taxon>
    </lineage>
</organism>
<dbReference type="SMART" id="SM00953">
    <property type="entry name" value="RES"/>
    <property type="match status" value="1"/>
</dbReference>
<proteinExistence type="predicted"/>
<protein>
    <submittedName>
        <fullName evidence="2">RES family NAD+ phosphorylase</fullName>
    </submittedName>
</protein>
<accession>A0A7D6A7R8</accession>
<dbReference type="AlphaFoldDB" id="A0A7D6A7R8"/>
<gene>
    <name evidence="2" type="ORF">HZ283_08360</name>
</gene>
<feature type="domain" description="RES" evidence="1">
    <location>
        <begin position="221"/>
        <end position="382"/>
    </location>
</feature>
<sequence length="487" mass="55942">MCSDDQHKIWICSSCIKESYLQEKININNNKEKCHYCNNIRACFSLESVGDIVEQAVREHFIRTPTEPSDLEYSMSKCSKYKWERKGDGIDDIIQELLETEDIIAYDIREYIEDKNYIYDSTGEETEFSSESYYIEREKVDTEYLDTIWDNFVSSLQTESRYINHTVKDTLDSIFSGIERMSAGGGQAIIVNSGPGTKIDSLYRARWSNNQATSEQMIVIPDKELGPPPYKFSGFNRMSARGISVFYGASSVSTAISEIRPPVGSEVISAKFRIIRPLKLLNLKALKTAWERGSMLDPDYIMKREQITFLRTLTNKIVNPVLPGEEEFSYIPTQVIAEYLANSPELNLDGILYPSVQQSASDTLSNFNVVLFHKASRVKYLELPAKEECYVNYWQQYDENDDELDICVIQKNELKKTAPLYDSDTKNKDEREPSLEIELKTVEVHTIKSANFNYTSNPVKRRKFITSGSINNQNISNDKCNDLYFDS</sequence>
<evidence type="ECO:0000313" key="2">
    <source>
        <dbReference type="EMBL" id="QLJ20819.1"/>
    </source>
</evidence>
<reference evidence="2" key="1">
    <citation type="submission" date="2020-07" db="EMBL/GenBank/DDBJ databases">
        <title>Hypervirulent multi-drug resistant Proteus mirabilis strain with mosaic plasmid.</title>
        <authorList>
            <person name="Shelenkov A."/>
            <person name="Mikhaylova Y.V."/>
            <person name="Yanushevich Y.G."/>
            <person name="Petrova L."/>
            <person name="Fomina V."/>
            <person name="Zamyatin M."/>
            <person name="Shagin D."/>
        </authorList>
    </citation>
    <scope>NUCLEOTIDE SEQUENCE</scope>
    <source>
        <strain evidence="2">CriePir89</strain>
    </source>
</reference>
<dbReference type="RefSeq" id="WP_063073883.1">
    <property type="nucleotide sequence ID" value="NZ_CAXOIG010000009.1"/>
</dbReference>
<dbReference type="Pfam" id="PF08808">
    <property type="entry name" value="RES"/>
    <property type="match status" value="1"/>
</dbReference>
<evidence type="ECO:0000259" key="1">
    <source>
        <dbReference type="SMART" id="SM00953"/>
    </source>
</evidence>
<dbReference type="EMBL" id="CP059056">
    <property type="protein sequence ID" value="QLJ20819.1"/>
    <property type="molecule type" value="Genomic_DNA"/>
</dbReference>
<dbReference type="InterPro" id="IPR014914">
    <property type="entry name" value="RES_dom"/>
</dbReference>
<name>A0A7D6A7R8_PROMI</name>